<organism evidence="1">
    <name type="scientific">Anoxybacillus flavithermus</name>
    <dbReference type="NCBI Taxonomy" id="33934"/>
    <lineage>
        <taxon>Bacteria</taxon>
        <taxon>Bacillati</taxon>
        <taxon>Bacillota</taxon>
        <taxon>Bacilli</taxon>
        <taxon>Bacillales</taxon>
        <taxon>Anoxybacillaceae</taxon>
        <taxon>Anoxybacillus</taxon>
    </lineage>
</organism>
<reference evidence="1" key="1">
    <citation type="submission" date="2014-08" db="EMBL/GenBank/DDBJ databases">
        <title>Fullgenome sequencing of Anoxybacillus sp.25 isolate from Garga hot-spring Russia.</title>
        <authorList>
            <person name="Rozanov A.S."/>
            <person name="Kotenko A.V."/>
            <person name="Malup T.K."/>
            <person name="Peltek S.E."/>
        </authorList>
    </citation>
    <scope>NUCLEOTIDE SEQUENCE [LARGE SCALE GENOMIC DNA]</scope>
    <source>
        <strain evidence="1">25</strain>
    </source>
</reference>
<sequence length="98" mass="11395">MSHAALLQESEPVAASGTAFVLKFKYEIHCKMVADNSNYVKDNLEQVLFELTGKNSIRFLFLKVNGFKFESSSFVNKQVEMNNMNKKIHSFRKRKMVW</sequence>
<evidence type="ECO:0000313" key="1">
    <source>
        <dbReference type="EMBL" id="KFZ32216.1"/>
    </source>
</evidence>
<name>A0A094JI43_9BACL</name>
<proteinExistence type="predicted"/>
<protein>
    <submittedName>
        <fullName evidence="1">Uncharacterized protein</fullName>
    </submittedName>
</protein>
<gene>
    <name evidence="1" type="ORF">JS44_14770</name>
</gene>
<accession>A0A094JI43</accession>
<comment type="caution">
    <text evidence="1">The sequence shown here is derived from an EMBL/GenBank/DDBJ whole genome shotgun (WGS) entry which is preliminary data.</text>
</comment>
<dbReference type="EMBL" id="JPZO01000128">
    <property type="protein sequence ID" value="KFZ32216.1"/>
    <property type="molecule type" value="Genomic_DNA"/>
</dbReference>
<dbReference type="AlphaFoldDB" id="A0A094JI43"/>